<name>A0A6G1L8Z0_9PEZI</name>
<protein>
    <submittedName>
        <fullName evidence="1">Uncharacterized protein</fullName>
    </submittedName>
</protein>
<gene>
    <name evidence="1" type="ORF">EJ03DRAFT_109913</name>
</gene>
<proteinExistence type="predicted"/>
<reference evidence="1" key="1">
    <citation type="journal article" date="2020" name="Stud. Mycol.">
        <title>101 Dothideomycetes genomes: a test case for predicting lifestyles and emergence of pathogens.</title>
        <authorList>
            <person name="Haridas S."/>
            <person name="Albert R."/>
            <person name="Binder M."/>
            <person name="Bloem J."/>
            <person name="Labutti K."/>
            <person name="Salamov A."/>
            <person name="Andreopoulos B."/>
            <person name="Baker S."/>
            <person name="Barry K."/>
            <person name="Bills G."/>
            <person name="Bluhm B."/>
            <person name="Cannon C."/>
            <person name="Castanera R."/>
            <person name="Culley D."/>
            <person name="Daum C."/>
            <person name="Ezra D."/>
            <person name="Gonzalez J."/>
            <person name="Henrissat B."/>
            <person name="Kuo A."/>
            <person name="Liang C."/>
            <person name="Lipzen A."/>
            <person name="Lutzoni F."/>
            <person name="Magnuson J."/>
            <person name="Mondo S."/>
            <person name="Nolan M."/>
            <person name="Ohm R."/>
            <person name="Pangilinan J."/>
            <person name="Park H.-J."/>
            <person name="Ramirez L."/>
            <person name="Alfaro M."/>
            <person name="Sun H."/>
            <person name="Tritt A."/>
            <person name="Yoshinaga Y."/>
            <person name="Zwiers L.-H."/>
            <person name="Turgeon B."/>
            <person name="Goodwin S."/>
            <person name="Spatafora J."/>
            <person name="Crous P."/>
            <person name="Grigoriev I."/>
        </authorList>
    </citation>
    <scope>NUCLEOTIDE SEQUENCE</scope>
    <source>
        <strain evidence="1">CBS 116005</strain>
    </source>
</reference>
<keyword evidence="2" id="KW-1185">Reference proteome</keyword>
<evidence type="ECO:0000313" key="2">
    <source>
        <dbReference type="Proteomes" id="UP000799436"/>
    </source>
</evidence>
<dbReference type="OrthoDB" id="10345779at2759"/>
<accession>A0A6G1L8Z0</accession>
<dbReference type="EMBL" id="ML995839">
    <property type="protein sequence ID" value="KAF2768888.1"/>
    <property type="molecule type" value="Genomic_DNA"/>
</dbReference>
<dbReference type="Proteomes" id="UP000799436">
    <property type="component" value="Unassembled WGS sequence"/>
</dbReference>
<dbReference type="AlphaFoldDB" id="A0A6G1L8Z0"/>
<organism evidence="1 2">
    <name type="scientific">Teratosphaeria nubilosa</name>
    <dbReference type="NCBI Taxonomy" id="161662"/>
    <lineage>
        <taxon>Eukaryota</taxon>
        <taxon>Fungi</taxon>
        <taxon>Dikarya</taxon>
        <taxon>Ascomycota</taxon>
        <taxon>Pezizomycotina</taxon>
        <taxon>Dothideomycetes</taxon>
        <taxon>Dothideomycetidae</taxon>
        <taxon>Mycosphaerellales</taxon>
        <taxon>Teratosphaeriaceae</taxon>
        <taxon>Teratosphaeria</taxon>
    </lineage>
</organism>
<sequence length="206" mass="22991">MRHRECSSDISIVTAVEGQVYFMPVAFQGERDDSAFCYSDSTKGIQTYLTTKQWPSPGVFPTTMKSITSTIDHHFDPHGPWTPGMLLGQKKTLIRDQNAAFSMTLADVMDGLGLEPTGEGRWMFEREVNAAFVPSWVATTRAHVGDSSRLELRPEEVEGLRQAARVHRERKLISFSKPVTGYFGPCGLSLGEYEGGVLWRCSRRVG</sequence>
<evidence type="ECO:0000313" key="1">
    <source>
        <dbReference type="EMBL" id="KAF2768888.1"/>
    </source>
</evidence>